<evidence type="ECO:0000313" key="3">
    <source>
        <dbReference type="Proteomes" id="UP000038010"/>
    </source>
</evidence>
<dbReference type="GeneID" id="28734540"/>
<keyword evidence="3" id="KW-1185">Reference proteome</keyword>
<dbReference type="Proteomes" id="UP000038010">
    <property type="component" value="Unassembled WGS sequence"/>
</dbReference>
<dbReference type="RefSeq" id="XP_018004825.1">
    <property type="nucleotide sequence ID" value="XM_018142660.1"/>
</dbReference>
<name>A0A0N1HGQ6_9EURO</name>
<keyword evidence="1" id="KW-0732">Signal</keyword>
<gene>
    <name evidence="2" type="ORF">AB675_2669</name>
</gene>
<comment type="caution">
    <text evidence="2">The sequence shown here is derived from an EMBL/GenBank/DDBJ whole genome shotgun (WGS) entry which is preliminary data.</text>
</comment>
<dbReference type="OrthoDB" id="1001765at2759"/>
<accession>A0A0N1HGQ6</accession>
<dbReference type="Pfam" id="PF13668">
    <property type="entry name" value="Ferritin_2"/>
    <property type="match status" value="1"/>
</dbReference>
<organism evidence="2 3">
    <name type="scientific">Cyphellophora attinorum</name>
    <dbReference type="NCBI Taxonomy" id="1664694"/>
    <lineage>
        <taxon>Eukaryota</taxon>
        <taxon>Fungi</taxon>
        <taxon>Dikarya</taxon>
        <taxon>Ascomycota</taxon>
        <taxon>Pezizomycotina</taxon>
        <taxon>Eurotiomycetes</taxon>
        <taxon>Chaetothyriomycetidae</taxon>
        <taxon>Chaetothyriales</taxon>
        <taxon>Cyphellophoraceae</taxon>
        <taxon>Cyphellophora</taxon>
    </lineage>
</organism>
<dbReference type="EMBL" id="LFJN01000002">
    <property type="protein sequence ID" value="KPI44862.1"/>
    <property type="molecule type" value="Genomic_DNA"/>
</dbReference>
<evidence type="ECO:0008006" key="4">
    <source>
        <dbReference type="Google" id="ProtNLM"/>
    </source>
</evidence>
<dbReference type="AlphaFoldDB" id="A0A0N1HGQ6"/>
<proteinExistence type="predicted"/>
<evidence type="ECO:0000313" key="2">
    <source>
        <dbReference type="EMBL" id="KPI44862.1"/>
    </source>
</evidence>
<dbReference type="VEuPathDB" id="FungiDB:AB675_2669"/>
<feature type="chain" id="PRO_5005873260" description="Protein rds1" evidence="1">
    <location>
        <begin position="17"/>
        <end position="337"/>
    </location>
</feature>
<feature type="signal peptide" evidence="1">
    <location>
        <begin position="1"/>
        <end position="16"/>
    </location>
</feature>
<protein>
    <recommendedName>
        <fullName evidence="4">Protein rds1</fullName>
    </recommendedName>
</protein>
<evidence type="ECO:0000256" key="1">
    <source>
        <dbReference type="SAM" id="SignalP"/>
    </source>
</evidence>
<sequence length="337" mass="37265">MLYSVALFALVSTAVAAPKPQMTEELRNMAGGAVAQQVIEKELSIEGVMEFQLANFIQNLQVDYFKQGMEQSKNWPNKPVAGIKPADEVKRIWAQEEAYVETFAETLKNNKAKVAEPCQYKFPFKDEKSFFALASIVGDISYGQLINLENRLAKTDPEVIPHISRIIPVKAKADAYFRMYAGEVPNPQAYATTLPLEMAYNLALDYVVPGSCKNPIDFFAKLRIYPDMSIKGTSDATSATPNSPGAINFGVVQKDMLPQGTDSKKLYMAWINEDKPVKYTPVTPKDGQYPADLPEGMFGMAYAVLTDQNQAKTALDLVKHTLAGPYPLPLGPGKYDK</sequence>
<reference evidence="2 3" key="1">
    <citation type="submission" date="2015-06" db="EMBL/GenBank/DDBJ databases">
        <title>Draft genome of the ant-associated black yeast Phialophora attae CBS 131958.</title>
        <authorList>
            <person name="Moreno L.F."/>
            <person name="Stielow B.J."/>
            <person name="de Hoog S."/>
            <person name="Vicente V.A."/>
            <person name="Weiss V.A."/>
            <person name="de Vries M."/>
            <person name="Cruz L.M."/>
            <person name="Souza E.M."/>
        </authorList>
    </citation>
    <scope>NUCLEOTIDE SEQUENCE [LARGE SCALE GENOMIC DNA]</scope>
    <source>
        <strain evidence="2 3">CBS 131958</strain>
    </source>
</reference>